<dbReference type="GO" id="GO:0016837">
    <property type="term" value="F:carbon-oxygen lyase activity, acting on polysaccharides"/>
    <property type="evidence" value="ECO:0007669"/>
    <property type="project" value="UniProtKB-ARBA"/>
</dbReference>
<accession>A0A6P1VWN3</accession>
<evidence type="ECO:0000259" key="12">
    <source>
        <dbReference type="Pfam" id="PF18962"/>
    </source>
</evidence>
<sequence>MKSLFHFFKLADRAKMLFIVLLAQAYSYGQSTADFDLIMDRIYNDFQSSSGATLDANVASLSNAQRSDYSWSDINYKSTSLNNWQPLTHLVRLGLFARAYANPSSAYYDKAELKQKIEGGMNYWLGLDPEPRCANWFALTISVPRSIGNTLICLRKSPNGISSTLENQMLAWMTKGRPISRFADETGSNLTDVAEHYVMRACLTKNQTTLNQAITPVKNTIRIAMGAMGLQKDNSFRFHGPQLYTYGYGRNYISGFANIASWVVGTSLAFPADKIAIFSNFVRNGFIKPHRGAYADFNLFGRGVSRKNAGDADEGVLEKAKAVDISANAGAYDDAIQRMGQKQPASYNVLSEHIHYWRSDYSLHLRPDYTFGLRSVSTRTAKSENGNGENLKGYYLTEGVSYIAVNGDEYFNIFPVWDWNKIPGTTVPEITSIPVRTAWGKNFGKTPFVGGVSDGVYGASVYAMKDYNTTAKKSWFFFDEEIVCLGSGITSGAAQAINTTLNQCLLKTDVTIADGSGTVSVLGKGGRDYDSNVKWVLQGNVGYFFPKGGKVSVSNQAQTGNWSSINSAIPSEKVTADVFKLWFKHGLKPANADYAYIVTPGKTSASQMQAYNGNNISILANDSTQQAVRHNALGIWQIVFYQAGEFKADGVLVKVDKPCVVILKNVTTNTVVVHMADPAQQAQQIHLGLKTDLFSEMKSADMTLPTGLDAGSSVSTTITPSSPVYASSASARRGQAVILESDLPTENPLFTVGPNPASDFIHVYPTSSETYTFTMIDSNGKQVQQKKSATTEKITFDLGAFPAGSYFITADGTNNRRQVVRFLILK</sequence>
<dbReference type="CDD" id="cd01083">
    <property type="entry name" value="GAG_Lyase"/>
    <property type="match status" value="1"/>
</dbReference>
<keyword evidence="6" id="KW-0456">Lyase</keyword>
<dbReference type="KEGG" id="senf:GJR95_19420"/>
<dbReference type="SUPFAM" id="SSF49863">
    <property type="entry name" value="Hyaluronate lyase-like, C-terminal domain"/>
    <property type="match status" value="1"/>
</dbReference>
<organism evidence="13 14">
    <name type="scientific">Spirosoma endbachense</name>
    <dbReference type="NCBI Taxonomy" id="2666025"/>
    <lineage>
        <taxon>Bacteria</taxon>
        <taxon>Pseudomonadati</taxon>
        <taxon>Bacteroidota</taxon>
        <taxon>Cytophagia</taxon>
        <taxon>Cytophagales</taxon>
        <taxon>Cytophagaceae</taxon>
        <taxon>Spirosoma</taxon>
    </lineage>
</organism>
<comment type="similarity">
    <text evidence="2">Belongs to the polysaccharide lyase 8 family.</text>
</comment>
<dbReference type="Gene3D" id="2.70.98.10">
    <property type="match status" value="1"/>
</dbReference>
<dbReference type="InterPro" id="IPR008929">
    <property type="entry name" value="Chondroitin_lyas"/>
</dbReference>
<feature type="active site" evidence="7">
    <location>
        <position position="302"/>
    </location>
</feature>
<evidence type="ECO:0000256" key="1">
    <source>
        <dbReference type="ARBA" id="ARBA00001913"/>
    </source>
</evidence>
<dbReference type="InterPro" id="IPR011071">
    <property type="entry name" value="Lyase_8-like_C"/>
</dbReference>
<dbReference type="PANTHER" id="PTHR38481">
    <property type="entry name" value="HYALURONATE LYASE"/>
    <property type="match status" value="1"/>
</dbReference>
<proteinExistence type="inferred from homology"/>
<dbReference type="Pfam" id="PF02884">
    <property type="entry name" value="Lyase_8_C"/>
    <property type="match status" value="1"/>
</dbReference>
<dbReference type="Proteomes" id="UP000464577">
    <property type="component" value="Chromosome"/>
</dbReference>
<evidence type="ECO:0000259" key="11">
    <source>
        <dbReference type="Pfam" id="PF08124"/>
    </source>
</evidence>
<evidence type="ECO:0000256" key="8">
    <source>
        <dbReference type="SAM" id="SignalP"/>
    </source>
</evidence>
<evidence type="ECO:0000256" key="3">
    <source>
        <dbReference type="ARBA" id="ARBA00011245"/>
    </source>
</evidence>
<dbReference type="EMBL" id="CP045997">
    <property type="protein sequence ID" value="QHV97044.1"/>
    <property type="molecule type" value="Genomic_DNA"/>
</dbReference>
<feature type="domain" description="Polysaccharide lyase 8 N-terminal alpha-helical" evidence="11">
    <location>
        <begin position="52"/>
        <end position="325"/>
    </location>
</feature>
<evidence type="ECO:0000256" key="6">
    <source>
        <dbReference type="ARBA" id="ARBA00023239"/>
    </source>
</evidence>
<evidence type="ECO:0000256" key="2">
    <source>
        <dbReference type="ARBA" id="ARBA00006699"/>
    </source>
</evidence>
<dbReference type="GO" id="GO:0030246">
    <property type="term" value="F:carbohydrate binding"/>
    <property type="evidence" value="ECO:0007669"/>
    <property type="project" value="InterPro"/>
</dbReference>
<feature type="chain" id="PRO_5026761212" evidence="8">
    <location>
        <begin position="26"/>
        <end position="826"/>
    </location>
</feature>
<evidence type="ECO:0000256" key="7">
    <source>
        <dbReference type="PIRSR" id="PIRSR638970-1"/>
    </source>
</evidence>
<evidence type="ECO:0000256" key="5">
    <source>
        <dbReference type="ARBA" id="ARBA00022837"/>
    </source>
</evidence>
<feature type="domain" description="Polysaccharide lyase family 8 central" evidence="9">
    <location>
        <begin position="353"/>
        <end position="602"/>
    </location>
</feature>
<dbReference type="NCBIfam" id="TIGR04183">
    <property type="entry name" value="Por_Secre_tail"/>
    <property type="match status" value="1"/>
</dbReference>
<keyword evidence="4 8" id="KW-0732">Signal</keyword>
<feature type="domain" description="Secretion system C-terminal sorting" evidence="12">
    <location>
        <begin position="754"/>
        <end position="816"/>
    </location>
</feature>
<evidence type="ECO:0000313" key="13">
    <source>
        <dbReference type="EMBL" id="QHV97044.1"/>
    </source>
</evidence>
<dbReference type="PANTHER" id="PTHR38481:SF1">
    <property type="entry name" value="HYALURONATE LYASE"/>
    <property type="match status" value="1"/>
</dbReference>
<keyword evidence="14" id="KW-1185">Reference proteome</keyword>
<feature type="domain" description="Polysaccharide lyase family 8 C-terminal" evidence="10">
    <location>
        <begin position="617"/>
        <end position="685"/>
    </location>
</feature>
<dbReference type="InterPro" id="IPR012970">
    <property type="entry name" value="Lyase_8_alpha_N"/>
</dbReference>
<evidence type="ECO:0000259" key="9">
    <source>
        <dbReference type="Pfam" id="PF02278"/>
    </source>
</evidence>
<dbReference type="Pfam" id="PF08124">
    <property type="entry name" value="Lyase_8_N"/>
    <property type="match status" value="1"/>
</dbReference>
<feature type="active site" evidence="7">
    <location>
        <position position="248"/>
    </location>
</feature>
<reference evidence="13 14" key="1">
    <citation type="submission" date="2019-11" db="EMBL/GenBank/DDBJ databases">
        <title>Spirosoma endbachense sp. nov., isolated from a natural salt meadow.</title>
        <authorList>
            <person name="Rojas J."/>
            <person name="Ambika Manirajan B."/>
            <person name="Ratering S."/>
            <person name="Suarez C."/>
            <person name="Geissler-Plaum R."/>
            <person name="Schnell S."/>
        </authorList>
    </citation>
    <scope>NUCLEOTIDE SEQUENCE [LARGE SCALE GENOMIC DNA]</scope>
    <source>
        <strain evidence="13 14">I-24</strain>
    </source>
</reference>
<comment type="cofactor">
    <cofactor evidence="1">
        <name>Ca(2+)</name>
        <dbReference type="ChEBI" id="CHEBI:29108"/>
    </cofactor>
</comment>
<feature type="active site" evidence="7">
    <location>
        <position position="239"/>
    </location>
</feature>
<keyword evidence="5" id="KW-0106">Calcium</keyword>
<dbReference type="InterPro" id="IPR011013">
    <property type="entry name" value="Gal_mutarotase_sf_dom"/>
</dbReference>
<evidence type="ECO:0000313" key="14">
    <source>
        <dbReference type="Proteomes" id="UP000464577"/>
    </source>
</evidence>
<comment type="subunit">
    <text evidence="3">Monomer.</text>
</comment>
<dbReference type="AlphaFoldDB" id="A0A6P1VWN3"/>
<dbReference type="Pfam" id="PF18962">
    <property type="entry name" value="Por_Secre_tail"/>
    <property type="match status" value="1"/>
</dbReference>
<dbReference type="Gene3D" id="1.50.10.100">
    <property type="entry name" value="Chondroitin AC/alginate lyase"/>
    <property type="match status" value="1"/>
</dbReference>
<name>A0A6P1VWN3_9BACT</name>
<feature type="signal peptide" evidence="8">
    <location>
        <begin position="1"/>
        <end position="25"/>
    </location>
</feature>
<gene>
    <name evidence="13" type="ORF">GJR95_19420</name>
</gene>
<dbReference type="SUPFAM" id="SSF74650">
    <property type="entry name" value="Galactose mutarotase-like"/>
    <property type="match status" value="1"/>
</dbReference>
<dbReference type="Pfam" id="PF02278">
    <property type="entry name" value="Lyase_8"/>
    <property type="match status" value="1"/>
</dbReference>
<dbReference type="SUPFAM" id="SSF48230">
    <property type="entry name" value="Chondroitin AC/alginate lyase"/>
    <property type="match status" value="1"/>
</dbReference>
<dbReference type="InterPro" id="IPR026444">
    <property type="entry name" value="Secre_tail"/>
</dbReference>
<protein>
    <submittedName>
        <fullName evidence="13">T9SS type A sorting domain-containing protein</fullName>
    </submittedName>
</protein>
<dbReference type="InterPro" id="IPR014718">
    <property type="entry name" value="GH-type_carb-bd"/>
</dbReference>
<dbReference type="InterPro" id="IPR003159">
    <property type="entry name" value="Lyase_8_central_dom"/>
</dbReference>
<dbReference type="GO" id="GO:0005576">
    <property type="term" value="C:extracellular region"/>
    <property type="evidence" value="ECO:0007669"/>
    <property type="project" value="InterPro"/>
</dbReference>
<dbReference type="RefSeq" id="WP_162387457.1">
    <property type="nucleotide sequence ID" value="NZ_CP045997.1"/>
</dbReference>
<dbReference type="InterPro" id="IPR004103">
    <property type="entry name" value="Lyase_8_C"/>
</dbReference>
<dbReference type="GO" id="GO:0005975">
    <property type="term" value="P:carbohydrate metabolic process"/>
    <property type="evidence" value="ECO:0007669"/>
    <property type="project" value="InterPro"/>
</dbReference>
<evidence type="ECO:0000256" key="4">
    <source>
        <dbReference type="ARBA" id="ARBA00022729"/>
    </source>
</evidence>
<dbReference type="Gene3D" id="2.60.220.10">
    <property type="entry name" value="Polysaccharide lyase family 8-like, C-terminal"/>
    <property type="match status" value="1"/>
</dbReference>
<evidence type="ECO:0000259" key="10">
    <source>
        <dbReference type="Pfam" id="PF02884"/>
    </source>
</evidence>
<dbReference type="InterPro" id="IPR038970">
    <property type="entry name" value="Lyase_8"/>
</dbReference>